<feature type="compositionally biased region" description="Basic and acidic residues" evidence="2">
    <location>
        <begin position="60"/>
        <end position="71"/>
    </location>
</feature>
<dbReference type="InterPro" id="IPR042188">
    <property type="entry name" value="MmgE/PrpD_sf_2"/>
</dbReference>
<feature type="compositionally biased region" description="Low complexity" evidence="2">
    <location>
        <begin position="165"/>
        <end position="174"/>
    </location>
</feature>
<feature type="compositionally biased region" description="Basic residues" evidence="2">
    <location>
        <begin position="105"/>
        <end position="114"/>
    </location>
</feature>
<dbReference type="InterPro" id="IPR042183">
    <property type="entry name" value="MmgE/PrpD_sf_1"/>
</dbReference>
<feature type="compositionally biased region" description="Polar residues" evidence="2">
    <location>
        <begin position="200"/>
        <end position="215"/>
    </location>
</feature>
<name>A0A8B2NZI5_9HYPH</name>
<feature type="domain" description="MmgE/PrpD C-terminal" evidence="4">
    <location>
        <begin position="484"/>
        <end position="644"/>
    </location>
</feature>
<feature type="region of interest" description="Disordered" evidence="2">
    <location>
        <begin position="1"/>
        <end position="220"/>
    </location>
</feature>
<proteinExistence type="inferred from homology"/>
<organism evidence="5 6">
    <name type="scientific">Acuticoccus sediminis</name>
    <dbReference type="NCBI Taxonomy" id="2184697"/>
    <lineage>
        <taxon>Bacteria</taxon>
        <taxon>Pseudomonadati</taxon>
        <taxon>Pseudomonadota</taxon>
        <taxon>Alphaproteobacteria</taxon>
        <taxon>Hyphomicrobiales</taxon>
        <taxon>Amorphaceae</taxon>
        <taxon>Acuticoccus</taxon>
    </lineage>
</organism>
<dbReference type="SUPFAM" id="SSF103378">
    <property type="entry name" value="2-methylcitrate dehydratase PrpD"/>
    <property type="match status" value="1"/>
</dbReference>
<gene>
    <name evidence="5" type="ORF">DLJ53_03645</name>
</gene>
<dbReference type="EMBL" id="QHHQ01000001">
    <property type="protein sequence ID" value="RAI03595.1"/>
    <property type="molecule type" value="Genomic_DNA"/>
</dbReference>
<evidence type="ECO:0000259" key="3">
    <source>
        <dbReference type="Pfam" id="PF03972"/>
    </source>
</evidence>
<evidence type="ECO:0000256" key="2">
    <source>
        <dbReference type="SAM" id="MobiDB-lite"/>
    </source>
</evidence>
<feature type="compositionally biased region" description="Low complexity" evidence="2">
    <location>
        <begin position="144"/>
        <end position="157"/>
    </location>
</feature>
<evidence type="ECO:0000313" key="5">
    <source>
        <dbReference type="EMBL" id="RAI03595.1"/>
    </source>
</evidence>
<feature type="domain" description="MmgE/PrpD N-terminal" evidence="3">
    <location>
        <begin position="221"/>
        <end position="460"/>
    </location>
</feature>
<evidence type="ECO:0000256" key="1">
    <source>
        <dbReference type="ARBA" id="ARBA00006174"/>
    </source>
</evidence>
<dbReference type="Pfam" id="PF19305">
    <property type="entry name" value="MmgE_PrpD_C"/>
    <property type="match status" value="1"/>
</dbReference>
<dbReference type="PANTHER" id="PTHR16943">
    <property type="entry name" value="2-METHYLCITRATE DEHYDRATASE-RELATED"/>
    <property type="match status" value="1"/>
</dbReference>
<evidence type="ECO:0008006" key="7">
    <source>
        <dbReference type="Google" id="ProtNLM"/>
    </source>
</evidence>
<comment type="similarity">
    <text evidence="1">Belongs to the PrpD family.</text>
</comment>
<dbReference type="InterPro" id="IPR045336">
    <property type="entry name" value="MmgE_PrpD_N"/>
</dbReference>
<reference evidence="5 6" key="1">
    <citation type="submission" date="2018-05" db="EMBL/GenBank/DDBJ databases">
        <title>Acuticoccus sediminis sp. nov., isolated from deep-sea sediment of Indian Ocean.</title>
        <authorList>
            <person name="Liu X."/>
            <person name="Lai Q."/>
            <person name="Du Y."/>
            <person name="Sun F."/>
            <person name="Zhang X."/>
            <person name="Wang S."/>
            <person name="Shao Z."/>
        </authorList>
    </citation>
    <scope>NUCLEOTIDE SEQUENCE [LARGE SCALE GENOMIC DNA]</scope>
    <source>
        <strain evidence="5 6">PTG4-2</strain>
    </source>
</reference>
<dbReference type="InterPro" id="IPR036148">
    <property type="entry name" value="MmgE/PrpD_sf"/>
</dbReference>
<dbReference type="Pfam" id="PF03972">
    <property type="entry name" value="MmgE_PrpD_N"/>
    <property type="match status" value="1"/>
</dbReference>
<dbReference type="Gene3D" id="3.30.1330.120">
    <property type="entry name" value="2-methylcitrate dehydratase PrpD"/>
    <property type="match status" value="1"/>
</dbReference>
<dbReference type="Proteomes" id="UP000249590">
    <property type="component" value="Unassembled WGS sequence"/>
</dbReference>
<dbReference type="Gene3D" id="1.10.4100.10">
    <property type="entry name" value="2-methylcitrate dehydratase PrpD"/>
    <property type="match status" value="1"/>
</dbReference>
<feature type="compositionally biased region" description="Basic residues" evidence="2">
    <location>
        <begin position="126"/>
        <end position="143"/>
    </location>
</feature>
<comment type="caution">
    <text evidence="5">The sequence shown here is derived from an EMBL/GenBank/DDBJ whole genome shotgun (WGS) entry which is preliminary data.</text>
</comment>
<dbReference type="InterPro" id="IPR045337">
    <property type="entry name" value="MmgE_PrpD_C"/>
</dbReference>
<keyword evidence="6" id="KW-1185">Reference proteome</keyword>
<dbReference type="GO" id="GO:0016829">
    <property type="term" value="F:lyase activity"/>
    <property type="evidence" value="ECO:0007669"/>
    <property type="project" value="InterPro"/>
</dbReference>
<evidence type="ECO:0000313" key="6">
    <source>
        <dbReference type="Proteomes" id="UP000249590"/>
    </source>
</evidence>
<feature type="compositionally biased region" description="Basic and acidic residues" evidence="2">
    <location>
        <begin position="10"/>
        <end position="27"/>
    </location>
</feature>
<dbReference type="AlphaFoldDB" id="A0A8B2NZI5"/>
<dbReference type="PANTHER" id="PTHR16943:SF8">
    <property type="entry name" value="2-METHYLCITRATE DEHYDRATASE"/>
    <property type="match status" value="1"/>
</dbReference>
<evidence type="ECO:0000259" key="4">
    <source>
        <dbReference type="Pfam" id="PF19305"/>
    </source>
</evidence>
<protein>
    <recommendedName>
        <fullName evidence="7">MmgE/PrpD family protein</fullName>
    </recommendedName>
</protein>
<accession>A0A8B2NZI5</accession>
<feature type="compositionally biased region" description="Basic residues" evidence="2">
    <location>
        <begin position="38"/>
        <end position="59"/>
    </location>
</feature>
<sequence>MPSRISGSPRRRDICPARPKFRVDTLARRSLNANSIWSKRRGRTAAPPRPRRRRTRLSRVTHDRFRPDPGRHRSAARHAAPRERLPSARLLHRHRRGGPDERQGRGCRPRHPRRAAAGLCRPRDARPRRRRPRGRKALRRRSGSGRSRASRLLLRSGRVGGGGPARRVPSSSPAGGTGDAALRSVDPRHRPKGGPRLARPQTSNPGRQRAMSDTENPLPWLTDRVVGTSYGDLTPASIEKAKTFLLDTFGVGVAGCHGYRIDRIVKVASGWGAGEEARVWVSGETLPAGGAAFVNAYQIHSLEYDCVNEDAVLHPMATLLSAVMAYCERRSRQGRPVNGRDFLAAVVMGVDVSIFLGKASTGPIRFFRPAAAGGFGAAAALAKLEGFDATRMTQTLGNQYGQSCGTLQPHVEGSPMLGMQVGFNARAALAAADFAAEGVLGPEDVLTGRYGYFRLFENDDFDVAHGKAELEAAFQMERMSHKPYPSGRLTHGVVDGLGRLIAAHGFAPDDIATITATVPQLVNRLVGRPDIPEPAPNYAKLCLPFVAGTFLNHGVVDVDEFIGPEKLNDPRTHDFAARVTVIQDDNPSHSAMTPQTIAVTLKNGASHSVVLEAVYGHADNPLSREENLDKFRRCWSRVPQLAPEKGEELIGVVDAFETLDDVADVVRYLVA</sequence>
<dbReference type="InterPro" id="IPR005656">
    <property type="entry name" value="MmgE_PrpD"/>
</dbReference>